<dbReference type="AlphaFoldDB" id="A0A382MZQ4"/>
<reference evidence="1" key="1">
    <citation type="submission" date="2018-05" db="EMBL/GenBank/DDBJ databases">
        <authorList>
            <person name="Lanie J.A."/>
            <person name="Ng W.-L."/>
            <person name="Kazmierczak K.M."/>
            <person name="Andrzejewski T.M."/>
            <person name="Davidsen T.M."/>
            <person name="Wayne K.J."/>
            <person name="Tettelin H."/>
            <person name="Glass J.I."/>
            <person name="Rusch D."/>
            <person name="Podicherti R."/>
            <person name="Tsui H.-C.T."/>
            <person name="Winkler M.E."/>
        </authorList>
    </citation>
    <scope>NUCLEOTIDE SEQUENCE</scope>
</reference>
<protein>
    <submittedName>
        <fullName evidence="1">Uncharacterized protein</fullName>
    </submittedName>
</protein>
<sequence>VGIVSIDNQAKGCLVDDVSSDSLSEYKCGKSRVRT</sequence>
<feature type="non-terminal residue" evidence="1">
    <location>
        <position position="1"/>
    </location>
</feature>
<accession>A0A382MZQ4</accession>
<dbReference type="EMBL" id="UINC01096164">
    <property type="protein sequence ID" value="SVC52821.1"/>
    <property type="molecule type" value="Genomic_DNA"/>
</dbReference>
<organism evidence="1">
    <name type="scientific">marine metagenome</name>
    <dbReference type="NCBI Taxonomy" id="408172"/>
    <lineage>
        <taxon>unclassified sequences</taxon>
        <taxon>metagenomes</taxon>
        <taxon>ecological metagenomes</taxon>
    </lineage>
</organism>
<evidence type="ECO:0000313" key="1">
    <source>
        <dbReference type="EMBL" id="SVC52821.1"/>
    </source>
</evidence>
<proteinExistence type="predicted"/>
<name>A0A382MZQ4_9ZZZZ</name>
<gene>
    <name evidence="1" type="ORF">METZ01_LOCUS305675</name>
</gene>
<feature type="non-terminal residue" evidence="1">
    <location>
        <position position="35"/>
    </location>
</feature>